<evidence type="ECO:0000313" key="4">
    <source>
        <dbReference type="Proteomes" id="UP000232060"/>
    </source>
</evidence>
<evidence type="ECO:0000259" key="1">
    <source>
        <dbReference type="Pfam" id="PF06742"/>
    </source>
</evidence>
<dbReference type="InterPro" id="IPR006311">
    <property type="entry name" value="TAT_signal"/>
</dbReference>
<dbReference type="InterPro" id="IPR010621">
    <property type="entry name" value="DUF1214"/>
</dbReference>
<reference evidence="3 4" key="1">
    <citation type="submission" date="2017-11" db="EMBL/GenBank/DDBJ databases">
        <title>Draft genome sequence of environmental isolate Aeromonas lusitania sp. nov. MDC 2473.</title>
        <authorList>
            <person name="Colston S.M."/>
            <person name="Navarro A."/>
            <person name="Martinez-Murcia A.J."/>
            <person name="Graf J."/>
        </authorList>
    </citation>
    <scope>NUCLEOTIDE SEQUENCE [LARGE SCALE GENOMIC DNA]</scope>
    <source>
        <strain evidence="3 4">MDC 2473</strain>
    </source>
</reference>
<evidence type="ECO:0000259" key="2">
    <source>
        <dbReference type="Pfam" id="PF06863"/>
    </source>
</evidence>
<dbReference type="SUPFAM" id="SSF160935">
    <property type="entry name" value="VPA0735-like"/>
    <property type="match status" value="1"/>
</dbReference>
<keyword evidence="4" id="KW-1185">Reference proteome</keyword>
<feature type="domain" description="DUF1254" evidence="2">
    <location>
        <begin position="108"/>
        <end position="232"/>
    </location>
</feature>
<dbReference type="Pfam" id="PF06742">
    <property type="entry name" value="DUF1214"/>
    <property type="match status" value="1"/>
</dbReference>
<dbReference type="Proteomes" id="UP000232060">
    <property type="component" value="Unassembled WGS sequence"/>
</dbReference>
<dbReference type="InterPro" id="IPR037049">
    <property type="entry name" value="DUF1214_C_sf"/>
</dbReference>
<dbReference type="Gene3D" id="2.60.120.600">
    <property type="entry name" value="Domain of unknown function DUF1214, C-terminal domain"/>
    <property type="match status" value="1"/>
</dbReference>
<dbReference type="RefSeq" id="WP_100858900.1">
    <property type="nucleotide sequence ID" value="NZ_PGCP01000005.1"/>
</dbReference>
<gene>
    <name evidence="3" type="ORF">CUC44_05050</name>
</gene>
<name>A0A2M8HC61_9GAMM</name>
<sequence length="505" mass="56531">MPITRREFYKLALGSAVGLTVLRLPTPAFAEGLSLKTPLRHGAGQPGETEGGLPPAGAVSSIDDFEYQITYQRAFEAVLWNMPAVAIYSFRRAAFEHLGLKDNDIIAYAKPATPHLEAITANSTTPYITAFTDLQRGPTVLEVPAAGPDGSLYGQIVDAWQFTIADVGPAGLDKGKGGKFLLTPPGYSGAIPAGYLHVPSPNFRVAFAFRSVPAPGKTTEDAYHYSKRLRMYYLSEASNPPTQRFVDPGNKRYPTLPYYDERHFDDLNAIASVEPVREQDKVMMGMLSSLGIGRGMTFNPSEKTRKALRQAAIDAWFYMQHWYDNFPKEKLYWPDRHYASLLQADDNKTFTFIYEDRIDLINRAAEYFWCTYMPKVLSDTPATQYLMCLADNQGKLLEAGQLYKLTIPAKMPVKQFWALTVYNRDTMSFIYSESGRTTLSSYDLDKMVKNPDGGVTLYVGPKAPSELANNWIPTSGKRPLPAMRFYGPTDELNHKTFKLADFERA</sequence>
<comment type="caution">
    <text evidence="3">The sequence shown here is derived from an EMBL/GenBank/DDBJ whole genome shotgun (WGS) entry which is preliminary data.</text>
</comment>
<dbReference type="Pfam" id="PF06863">
    <property type="entry name" value="DUF1254"/>
    <property type="match status" value="1"/>
</dbReference>
<dbReference type="Gene3D" id="1.10.3360.10">
    <property type="entry name" value="VPA0735-like domain"/>
    <property type="match status" value="1"/>
</dbReference>
<dbReference type="PANTHER" id="PTHR36509:SF3">
    <property type="entry name" value="SIGNAL PEPTIDE PROTEIN"/>
    <property type="match status" value="1"/>
</dbReference>
<dbReference type="Gene3D" id="2.60.40.1610">
    <property type="entry name" value="Domain of unknown function DUF1254"/>
    <property type="match status" value="1"/>
</dbReference>
<dbReference type="AlphaFoldDB" id="A0A2M8HC61"/>
<evidence type="ECO:0008006" key="5">
    <source>
        <dbReference type="Google" id="ProtNLM"/>
    </source>
</evidence>
<dbReference type="PANTHER" id="PTHR36509">
    <property type="entry name" value="BLL3101 PROTEIN"/>
    <property type="match status" value="1"/>
</dbReference>
<dbReference type="PROSITE" id="PS51318">
    <property type="entry name" value="TAT"/>
    <property type="match status" value="1"/>
</dbReference>
<protein>
    <recommendedName>
        <fullName evidence="5">DUF1254 domain-containing protein</fullName>
    </recommendedName>
</protein>
<feature type="domain" description="DUF1214" evidence="1">
    <location>
        <begin position="384"/>
        <end position="489"/>
    </location>
</feature>
<evidence type="ECO:0000313" key="3">
    <source>
        <dbReference type="EMBL" id="PJC94071.1"/>
    </source>
</evidence>
<dbReference type="InterPro" id="IPR010679">
    <property type="entry name" value="DUF1254"/>
</dbReference>
<accession>A0A2M8HC61</accession>
<dbReference type="EMBL" id="PGCP01000005">
    <property type="protein sequence ID" value="PJC94071.1"/>
    <property type="molecule type" value="Genomic_DNA"/>
</dbReference>
<dbReference type="OrthoDB" id="272779at2"/>
<dbReference type="InterPro" id="IPR037050">
    <property type="entry name" value="DUF1254_sf"/>
</dbReference>
<organism evidence="3 4">
    <name type="scientific">Aeromonas lusitana</name>
    <dbReference type="NCBI Taxonomy" id="931529"/>
    <lineage>
        <taxon>Bacteria</taxon>
        <taxon>Pseudomonadati</taxon>
        <taxon>Pseudomonadota</taxon>
        <taxon>Gammaproteobacteria</taxon>
        <taxon>Aeromonadales</taxon>
        <taxon>Aeromonadaceae</taxon>
        <taxon>Aeromonas</taxon>
    </lineage>
</organism>
<proteinExistence type="predicted"/>